<dbReference type="RefSeq" id="WP_379885792.1">
    <property type="nucleotide sequence ID" value="NZ_JBHTLP010000045.1"/>
</dbReference>
<evidence type="ECO:0000313" key="2">
    <source>
        <dbReference type="EMBL" id="MFD1145447.1"/>
    </source>
</evidence>
<dbReference type="Proteomes" id="UP001597116">
    <property type="component" value="Unassembled WGS sequence"/>
</dbReference>
<feature type="domain" description="FHA" evidence="1">
    <location>
        <begin position="26"/>
        <end position="76"/>
    </location>
</feature>
<dbReference type="InterPro" id="IPR050923">
    <property type="entry name" value="Cell_Proc_Reg/RNA_Proc"/>
</dbReference>
<proteinExistence type="predicted"/>
<organism evidence="2 3">
    <name type="scientific">Larkinella insperata</name>
    <dbReference type="NCBI Taxonomy" id="332158"/>
    <lineage>
        <taxon>Bacteria</taxon>
        <taxon>Pseudomonadati</taxon>
        <taxon>Bacteroidota</taxon>
        <taxon>Cytophagia</taxon>
        <taxon>Cytophagales</taxon>
        <taxon>Spirosomataceae</taxon>
        <taxon>Larkinella</taxon>
    </lineage>
</organism>
<dbReference type="SUPFAM" id="SSF49879">
    <property type="entry name" value="SMAD/FHA domain"/>
    <property type="match status" value="1"/>
</dbReference>
<dbReference type="CDD" id="cd00060">
    <property type="entry name" value="FHA"/>
    <property type="match status" value="1"/>
</dbReference>
<dbReference type="InterPro" id="IPR008984">
    <property type="entry name" value="SMAD_FHA_dom_sf"/>
</dbReference>
<reference evidence="3" key="1">
    <citation type="journal article" date="2019" name="Int. J. Syst. Evol. Microbiol.">
        <title>The Global Catalogue of Microorganisms (GCM) 10K type strain sequencing project: providing services to taxonomists for standard genome sequencing and annotation.</title>
        <authorList>
            <consortium name="The Broad Institute Genomics Platform"/>
            <consortium name="The Broad Institute Genome Sequencing Center for Infectious Disease"/>
            <person name="Wu L."/>
            <person name="Ma J."/>
        </authorList>
    </citation>
    <scope>NUCLEOTIDE SEQUENCE [LARGE SCALE GENOMIC DNA]</scope>
    <source>
        <strain evidence="3">CCUG 55608</strain>
    </source>
</reference>
<dbReference type="Pfam" id="PF00498">
    <property type="entry name" value="FHA"/>
    <property type="match status" value="1"/>
</dbReference>
<dbReference type="SMART" id="SM00240">
    <property type="entry name" value="FHA"/>
    <property type="match status" value="1"/>
</dbReference>
<evidence type="ECO:0000313" key="3">
    <source>
        <dbReference type="Proteomes" id="UP001597116"/>
    </source>
</evidence>
<name>A0ABW3QH71_9BACT</name>
<sequence length="260" mass="29505">MSHLPALLPEGQIELFIETLSSLPTYNIGRKSDNEIILSNGKISGQHARLVQCTESSFVLEDLASKHGTFVNDIRISRKVVGQDDKICFADEEYTVKQLLVLLVDKQVSPEEIAKRSPEPSRLIRTKENLKLDFTHEFFELRQVYEQYPKLRRDCRSREKMIRTGSVILSSLVGVSAVLTTGGGALPFIQLMSGAGLSMLIPTLCSTLLSTDEKLEIIDKEYREKYRCPNPVCRDPFGTREWELLARQKTCRRCQALWVA</sequence>
<dbReference type="InterPro" id="IPR000253">
    <property type="entry name" value="FHA_dom"/>
</dbReference>
<accession>A0ABW3QH71</accession>
<keyword evidence="3" id="KW-1185">Reference proteome</keyword>
<evidence type="ECO:0000259" key="1">
    <source>
        <dbReference type="PROSITE" id="PS50006"/>
    </source>
</evidence>
<comment type="caution">
    <text evidence="2">The sequence shown here is derived from an EMBL/GenBank/DDBJ whole genome shotgun (WGS) entry which is preliminary data.</text>
</comment>
<dbReference type="EMBL" id="JBHTLP010000045">
    <property type="protein sequence ID" value="MFD1145447.1"/>
    <property type="molecule type" value="Genomic_DNA"/>
</dbReference>
<gene>
    <name evidence="2" type="ORF">ACFQ4C_30250</name>
</gene>
<dbReference type="Gene3D" id="2.60.200.20">
    <property type="match status" value="1"/>
</dbReference>
<dbReference type="PROSITE" id="PS50006">
    <property type="entry name" value="FHA_DOMAIN"/>
    <property type="match status" value="1"/>
</dbReference>
<protein>
    <submittedName>
        <fullName evidence="2">FHA domain-containing protein</fullName>
    </submittedName>
</protein>
<dbReference type="PANTHER" id="PTHR23308">
    <property type="entry name" value="NUCLEAR INHIBITOR OF PROTEIN PHOSPHATASE-1"/>
    <property type="match status" value="1"/>
</dbReference>